<feature type="compositionally biased region" description="Basic and acidic residues" evidence="4">
    <location>
        <begin position="187"/>
        <end position="197"/>
    </location>
</feature>
<dbReference type="InterPro" id="IPR028345">
    <property type="entry name" value="Antibiotic_NAT-like"/>
</dbReference>
<name>A0A8U0HQZ0_9EURY</name>
<dbReference type="KEGG" id="halx:M0R89_11450"/>
<organism evidence="5 6">
    <name type="scientific">Halorussus limi</name>
    <dbReference type="NCBI Taxonomy" id="2938695"/>
    <lineage>
        <taxon>Archaea</taxon>
        <taxon>Methanobacteriati</taxon>
        <taxon>Methanobacteriota</taxon>
        <taxon>Stenosarchaea group</taxon>
        <taxon>Halobacteria</taxon>
        <taxon>Halobacteriales</taxon>
        <taxon>Haladaptataceae</taxon>
        <taxon>Halorussus</taxon>
    </lineage>
</organism>
<feature type="region of interest" description="Disordered" evidence="4">
    <location>
        <begin position="187"/>
        <end position="209"/>
    </location>
</feature>
<evidence type="ECO:0000313" key="5">
    <source>
        <dbReference type="EMBL" id="UPV73163.1"/>
    </source>
</evidence>
<dbReference type="GeneID" id="72185823"/>
<dbReference type="SUPFAM" id="SSF110710">
    <property type="entry name" value="TTHA0583/YokD-like"/>
    <property type="match status" value="1"/>
</dbReference>
<dbReference type="PANTHER" id="PTHR11104:SF0">
    <property type="entry name" value="SPBETA PROPHAGE-DERIVED AMINOGLYCOSIDE N(3')-ACETYLTRANSFERASE-LIKE PROTEIN YOKD"/>
    <property type="match status" value="1"/>
</dbReference>
<comment type="similarity">
    <text evidence="1">Belongs to the antibiotic N-acetyltransferase family.</text>
</comment>
<dbReference type="Proteomes" id="UP000830729">
    <property type="component" value="Chromosome"/>
</dbReference>
<dbReference type="Pfam" id="PF02522">
    <property type="entry name" value="Antibiotic_NAT"/>
    <property type="match status" value="1"/>
</dbReference>
<keyword evidence="6" id="KW-1185">Reference proteome</keyword>
<gene>
    <name evidence="5" type="ORF">M0R89_11450</name>
</gene>
<evidence type="ECO:0000256" key="2">
    <source>
        <dbReference type="ARBA" id="ARBA00022679"/>
    </source>
</evidence>
<evidence type="ECO:0000256" key="1">
    <source>
        <dbReference type="ARBA" id="ARBA00006383"/>
    </source>
</evidence>
<keyword evidence="3" id="KW-0012">Acyltransferase</keyword>
<dbReference type="AlphaFoldDB" id="A0A8U0HQZ0"/>
<dbReference type="GO" id="GO:0008080">
    <property type="term" value="F:N-acetyltransferase activity"/>
    <property type="evidence" value="ECO:0007669"/>
    <property type="project" value="InterPro"/>
</dbReference>
<evidence type="ECO:0000256" key="4">
    <source>
        <dbReference type="SAM" id="MobiDB-lite"/>
    </source>
</evidence>
<dbReference type="EMBL" id="CP096659">
    <property type="protein sequence ID" value="UPV73163.1"/>
    <property type="molecule type" value="Genomic_DNA"/>
</dbReference>
<evidence type="ECO:0000256" key="3">
    <source>
        <dbReference type="ARBA" id="ARBA00023315"/>
    </source>
</evidence>
<protein>
    <submittedName>
        <fullName evidence="5">AAC(3) family N-acetyltransferase</fullName>
    </submittedName>
</protein>
<keyword evidence="2" id="KW-0808">Transferase</keyword>
<dbReference type="InterPro" id="IPR003679">
    <property type="entry name" value="Amioglycoside_AcTrfase"/>
</dbReference>
<reference evidence="5 6" key="1">
    <citation type="submission" date="2022-04" db="EMBL/GenBank/DDBJ databases">
        <title>Diverse halophilic archaea isolated from saline environments.</title>
        <authorList>
            <person name="Cui H.-L."/>
        </authorList>
    </citation>
    <scope>NUCLEOTIDE SEQUENCE [LARGE SCALE GENOMIC DNA]</scope>
    <source>
        <strain evidence="5 6">XZYJT49</strain>
    </source>
</reference>
<accession>A0A8U0HQZ0</accession>
<dbReference type="RefSeq" id="WP_248649219.1">
    <property type="nucleotide sequence ID" value="NZ_CP096659.1"/>
</dbReference>
<dbReference type="GO" id="GO:0046677">
    <property type="term" value="P:response to antibiotic"/>
    <property type="evidence" value="ECO:0007669"/>
    <property type="project" value="InterPro"/>
</dbReference>
<sequence length="270" mass="30016">MEERIERTDEPVTPDRIANDLLDLGVEPGDTLLVHSSLSSLGWVTGGAPAVVNALMEVVTSEGTLVMPTHSPQYTDPSRWRNPPVPDDWEDVIRTERPAYRPAVTPTRSVGAIPECFRTYPEVRRSRHPTYSFAAWGVDAEAIVADHPYENGLGEESPLAEIYDRDGTILMLGTEFDTNTSFHLAEHRSDHEQEVSTHETTVVGDDGDPERITLEHLSYEADDFADAGRDFEEDHPEAVTEGTVGPADAKLVSQRAAVDYGTEWFEKNRE</sequence>
<proteinExistence type="inferred from homology"/>
<evidence type="ECO:0000313" key="6">
    <source>
        <dbReference type="Proteomes" id="UP000830729"/>
    </source>
</evidence>
<dbReference type="PANTHER" id="PTHR11104">
    <property type="entry name" value="AMINOGLYCOSIDE N3-ACETYLTRANSFERASE"/>
    <property type="match status" value="1"/>
</dbReference>